<proteinExistence type="predicted"/>
<name>A0A3E1C118_RHILT</name>
<dbReference type="Proteomes" id="UP000256748">
    <property type="component" value="Unassembled WGS sequence"/>
</dbReference>
<organism evidence="1 2">
    <name type="scientific">Rhizobium leguminosarum bv. trifolii</name>
    <dbReference type="NCBI Taxonomy" id="386"/>
    <lineage>
        <taxon>Bacteria</taxon>
        <taxon>Pseudomonadati</taxon>
        <taxon>Pseudomonadota</taxon>
        <taxon>Alphaproteobacteria</taxon>
        <taxon>Hyphomicrobiales</taxon>
        <taxon>Rhizobiaceae</taxon>
        <taxon>Rhizobium/Agrobacterium group</taxon>
        <taxon>Rhizobium</taxon>
    </lineage>
</organism>
<evidence type="ECO:0000313" key="1">
    <source>
        <dbReference type="EMBL" id="RFC00936.1"/>
    </source>
</evidence>
<gene>
    <name evidence="1" type="ORF">B5K10_00975</name>
</gene>
<comment type="caution">
    <text evidence="1">The sequence shown here is derived from an EMBL/GenBank/DDBJ whole genome shotgun (WGS) entry which is preliminary data.</text>
</comment>
<sequence>MYLSEIFSRKLHPQIVEAGIDVRSIDDRIFDCALFLGAPQRQAFGYCKAQPPVEADRLPGMLLALLLIF</sequence>
<dbReference type="AlphaFoldDB" id="A0A3E1C118"/>
<reference evidence="1 2" key="1">
    <citation type="submission" date="2017-03" db="EMBL/GenBank/DDBJ databases">
        <title>Genome analysis of Rhizobial strains effectives or ineffectives for nitrogen fixation isolated from bean seeds.</title>
        <authorList>
            <person name="Peralta H."/>
            <person name="Aguilar-Vera A."/>
            <person name="Mora Y."/>
            <person name="Vargas-Lagunas C."/>
            <person name="Girard L."/>
            <person name="Mora J."/>
        </authorList>
    </citation>
    <scope>NUCLEOTIDE SEQUENCE [LARGE SCALE GENOMIC DNA]</scope>
    <source>
        <strain evidence="1 2">CCGM5</strain>
    </source>
</reference>
<evidence type="ECO:0000313" key="2">
    <source>
        <dbReference type="Proteomes" id="UP000256748"/>
    </source>
</evidence>
<dbReference type="EMBL" id="NAOO01000001">
    <property type="protein sequence ID" value="RFC00936.1"/>
    <property type="molecule type" value="Genomic_DNA"/>
</dbReference>
<protein>
    <submittedName>
        <fullName evidence="1">Uncharacterized protein</fullName>
    </submittedName>
</protein>
<accession>A0A3E1C118</accession>